<feature type="transmembrane region" description="Helical" evidence="1">
    <location>
        <begin position="53"/>
        <end position="70"/>
    </location>
</feature>
<sequence>MLSTAAKSAASNWSTMLVASTTFLVSLVSDKLNGKSITWPLSVPRTYLVRPSFLNSFCLTAILLLLWLFFNRFFTFNQLFSAFIADILTPSNFIRCSKKRKGIGRG</sequence>
<accession>A0AB33HPQ4</accession>
<keyword evidence="1" id="KW-1133">Transmembrane helix</keyword>
<dbReference type="EMBL" id="AP012303">
    <property type="protein sequence ID" value="BAL22018.1"/>
    <property type="molecule type" value="Genomic_DNA"/>
</dbReference>
<proteinExistence type="predicted"/>
<evidence type="ECO:0000256" key="1">
    <source>
        <dbReference type="SAM" id="Phobius"/>
    </source>
</evidence>
<reference evidence="3" key="1">
    <citation type="journal article" date="2012" name="J. Bacteriol.">
        <title>Complete genome sequence of Mycoplasma pneumoniae type 2a strain 309, isolated in Japan.</title>
        <authorList>
            <person name="Kenri T."/>
            <person name="Horino A."/>
            <person name="Matsui M."/>
            <person name="Sasaki Y."/>
            <person name="Suzuki S."/>
            <person name="Narita M."/>
            <person name="Ohya H."/>
            <person name="Okazaki N."/>
            <person name="Shibayama K."/>
        </authorList>
    </citation>
    <scope>NUCLEOTIDE SEQUENCE [LARGE SCALE GENOMIC DNA]</scope>
    <source>
        <strain evidence="3">309</strain>
    </source>
</reference>
<gene>
    <name evidence="2" type="ORF">MPNA4410</name>
</gene>
<organism evidence="2 3">
    <name type="scientific">Mycoplasmoides pneumoniae 309</name>
    <dbReference type="NCBI Taxonomy" id="1112856"/>
    <lineage>
        <taxon>Bacteria</taxon>
        <taxon>Bacillati</taxon>
        <taxon>Mycoplasmatota</taxon>
        <taxon>Mycoplasmoidales</taxon>
        <taxon>Mycoplasmoidaceae</taxon>
        <taxon>Mycoplasmoides</taxon>
    </lineage>
</organism>
<keyword evidence="1" id="KW-0812">Transmembrane</keyword>
<evidence type="ECO:0000313" key="2">
    <source>
        <dbReference type="EMBL" id="BAL22018.1"/>
    </source>
</evidence>
<dbReference type="KEGG" id="mpm:MPNA4410"/>
<keyword evidence="1" id="KW-0472">Membrane</keyword>
<name>A0AB33HPQ4_MYCPM</name>
<evidence type="ECO:0000313" key="3">
    <source>
        <dbReference type="Proteomes" id="UP000007105"/>
    </source>
</evidence>
<protein>
    <submittedName>
        <fullName evidence="2">Uncharacterized protein</fullName>
    </submittedName>
</protein>
<dbReference type="Proteomes" id="UP000007105">
    <property type="component" value="Chromosome"/>
</dbReference>
<dbReference type="AlphaFoldDB" id="A0AB33HPQ4"/>